<accession>A0ABR3Z1F2</accession>
<proteinExistence type="predicted"/>
<reference evidence="1 2" key="1">
    <citation type="journal article" date="2024" name="IMA Fungus">
        <title>IMA Genome - F19 : A genome assembly and annotation guide to empower mycologists, including annotated draft genome sequences of Ceratocystis pirilliformis, Diaporthe australafricana, Fusarium ophioides, Paecilomyces lecythidis, and Sporothrix stenoceras.</title>
        <authorList>
            <person name="Aylward J."/>
            <person name="Wilson A.M."/>
            <person name="Visagie C.M."/>
            <person name="Spraker J."/>
            <person name="Barnes I."/>
            <person name="Buitendag C."/>
            <person name="Ceriani C."/>
            <person name="Del Mar Angel L."/>
            <person name="du Plessis D."/>
            <person name="Fuchs T."/>
            <person name="Gasser K."/>
            <person name="Kramer D."/>
            <person name="Li W."/>
            <person name="Munsamy K."/>
            <person name="Piso A."/>
            <person name="Price J.L."/>
            <person name="Sonnekus B."/>
            <person name="Thomas C."/>
            <person name="van der Nest A."/>
            <person name="van Dijk A."/>
            <person name="van Heerden A."/>
            <person name="van Vuuren N."/>
            <person name="Yilmaz N."/>
            <person name="Duong T.A."/>
            <person name="van der Merwe N.A."/>
            <person name="Wingfield M.J."/>
            <person name="Wingfield B.D."/>
        </authorList>
    </citation>
    <scope>NUCLEOTIDE SEQUENCE [LARGE SCALE GENOMIC DNA]</scope>
    <source>
        <strain evidence="1 2">CMW 5346</strain>
    </source>
</reference>
<comment type="caution">
    <text evidence="1">The sequence shown here is derived from an EMBL/GenBank/DDBJ whole genome shotgun (WGS) entry which is preliminary data.</text>
</comment>
<evidence type="ECO:0008006" key="3">
    <source>
        <dbReference type="Google" id="ProtNLM"/>
    </source>
</evidence>
<protein>
    <recommendedName>
        <fullName evidence="3">RanBP2-type domain-containing protein</fullName>
    </recommendedName>
</protein>
<keyword evidence="2" id="KW-1185">Reference proteome</keyword>
<organism evidence="1 2">
    <name type="scientific">Sporothrix stenoceras</name>
    <dbReference type="NCBI Taxonomy" id="5173"/>
    <lineage>
        <taxon>Eukaryota</taxon>
        <taxon>Fungi</taxon>
        <taxon>Dikarya</taxon>
        <taxon>Ascomycota</taxon>
        <taxon>Pezizomycotina</taxon>
        <taxon>Sordariomycetes</taxon>
        <taxon>Sordariomycetidae</taxon>
        <taxon>Ophiostomatales</taxon>
        <taxon>Ophiostomataceae</taxon>
        <taxon>Sporothrix</taxon>
    </lineage>
</organism>
<dbReference type="Proteomes" id="UP001583186">
    <property type="component" value="Unassembled WGS sequence"/>
</dbReference>
<sequence length="61" mass="6934">MCCHNSEAQAVQVVARRETVYTWNCHRCGETGNSDSHDHCTHCDHRKCSDCSNEKTSVTTY</sequence>
<evidence type="ECO:0000313" key="1">
    <source>
        <dbReference type="EMBL" id="KAL1894378.1"/>
    </source>
</evidence>
<evidence type="ECO:0000313" key="2">
    <source>
        <dbReference type="Proteomes" id="UP001583186"/>
    </source>
</evidence>
<name>A0ABR3Z1F2_9PEZI</name>
<dbReference type="EMBL" id="JAWCUI010000033">
    <property type="protein sequence ID" value="KAL1894378.1"/>
    <property type="molecule type" value="Genomic_DNA"/>
</dbReference>
<gene>
    <name evidence="1" type="ORF">Sste5346_005878</name>
</gene>